<organism evidence="15 16">
    <name type="scientific">Accipiter nisus</name>
    <name type="common">Eurasian sparrowhawk</name>
    <dbReference type="NCBI Taxonomy" id="211598"/>
    <lineage>
        <taxon>Eukaryota</taxon>
        <taxon>Metazoa</taxon>
        <taxon>Chordata</taxon>
        <taxon>Craniata</taxon>
        <taxon>Vertebrata</taxon>
        <taxon>Euteleostomi</taxon>
        <taxon>Archelosauria</taxon>
        <taxon>Archosauria</taxon>
        <taxon>Dinosauria</taxon>
        <taxon>Saurischia</taxon>
        <taxon>Theropoda</taxon>
        <taxon>Coelurosauria</taxon>
        <taxon>Aves</taxon>
        <taxon>Neognathae</taxon>
        <taxon>Neoaves</taxon>
        <taxon>Telluraves</taxon>
        <taxon>Accipitrimorphae</taxon>
        <taxon>Accipitriformes</taxon>
        <taxon>Accipitridae</taxon>
        <taxon>Accipitrinae</taxon>
        <taxon>Accipiter</taxon>
    </lineage>
</organism>
<name>A0A8B9N517_9AVES</name>
<evidence type="ECO:0000256" key="5">
    <source>
        <dbReference type="ARBA" id="ARBA00022729"/>
    </source>
</evidence>
<evidence type="ECO:0000256" key="6">
    <source>
        <dbReference type="ARBA" id="ARBA00022737"/>
    </source>
</evidence>
<dbReference type="PROSITE" id="PS50923">
    <property type="entry name" value="SUSHI"/>
    <property type="match status" value="1"/>
</dbReference>
<protein>
    <submittedName>
        <fullName evidence="15">Fibulin 7</fullName>
    </submittedName>
</protein>
<evidence type="ECO:0000259" key="14">
    <source>
        <dbReference type="PROSITE" id="PS50923"/>
    </source>
</evidence>
<dbReference type="AlphaFoldDB" id="A0A8B9N517"/>
<dbReference type="InterPro" id="IPR000436">
    <property type="entry name" value="Sushi_SCR_CCP_dom"/>
</dbReference>
<dbReference type="Proteomes" id="UP000694541">
    <property type="component" value="Unplaced"/>
</dbReference>
<evidence type="ECO:0000256" key="12">
    <source>
        <dbReference type="PROSITE-ProRule" id="PRU00302"/>
    </source>
</evidence>
<keyword evidence="5" id="KW-0732">Signal</keyword>
<dbReference type="PANTHER" id="PTHR12916">
    <property type="entry name" value="CYTOCHROME C OXIDASE POLYPEPTIDE VIC-2"/>
    <property type="match status" value="1"/>
</dbReference>
<dbReference type="SMART" id="SM00179">
    <property type="entry name" value="EGF_CA"/>
    <property type="match status" value="2"/>
</dbReference>
<keyword evidence="9 11" id="KW-1015">Disulfide bond</keyword>
<accession>A0A8B9N517</accession>
<feature type="disulfide bond" evidence="12">
    <location>
        <begin position="99"/>
        <end position="126"/>
    </location>
</feature>
<evidence type="ECO:0000256" key="2">
    <source>
        <dbReference type="ARBA" id="ARBA00022525"/>
    </source>
</evidence>
<feature type="domain" description="EGF-like" evidence="13">
    <location>
        <begin position="129"/>
        <end position="165"/>
    </location>
</feature>
<feature type="domain" description="Sushi" evidence="14">
    <location>
        <begin position="71"/>
        <end position="128"/>
    </location>
</feature>
<keyword evidence="7" id="KW-0106">Calcium</keyword>
<evidence type="ECO:0000256" key="3">
    <source>
        <dbReference type="ARBA" id="ARBA00022536"/>
    </source>
</evidence>
<dbReference type="InterPro" id="IPR000742">
    <property type="entry name" value="EGF"/>
</dbReference>
<keyword evidence="6" id="KW-0677">Repeat</keyword>
<keyword evidence="3 11" id="KW-0245">EGF-like domain</keyword>
<evidence type="ECO:0000313" key="15">
    <source>
        <dbReference type="Ensembl" id="ENSANIP00000016996.1"/>
    </source>
</evidence>
<keyword evidence="4 12" id="KW-0768">Sushi</keyword>
<dbReference type="GO" id="GO:0005509">
    <property type="term" value="F:calcium ion binding"/>
    <property type="evidence" value="ECO:0007669"/>
    <property type="project" value="InterPro"/>
</dbReference>
<evidence type="ECO:0000256" key="8">
    <source>
        <dbReference type="ARBA" id="ARBA00022889"/>
    </source>
</evidence>
<dbReference type="Gene3D" id="2.10.25.10">
    <property type="entry name" value="Laminin"/>
    <property type="match status" value="2"/>
</dbReference>
<comment type="caution">
    <text evidence="11">Lacks conserved residue(s) required for the propagation of feature annotation.</text>
</comment>
<dbReference type="PRINTS" id="PR00010">
    <property type="entry name" value="EGFBLOOD"/>
</dbReference>
<dbReference type="SMART" id="SM00181">
    <property type="entry name" value="EGF"/>
    <property type="match status" value="2"/>
</dbReference>
<dbReference type="InterPro" id="IPR035976">
    <property type="entry name" value="Sushi/SCR/CCP_sf"/>
</dbReference>
<dbReference type="PROSITE" id="PS50026">
    <property type="entry name" value="EGF_3"/>
    <property type="match status" value="1"/>
</dbReference>
<evidence type="ECO:0000256" key="10">
    <source>
        <dbReference type="ARBA" id="ARBA00023180"/>
    </source>
</evidence>
<keyword evidence="10" id="KW-0325">Glycoprotein</keyword>
<dbReference type="PANTHER" id="PTHR12916:SF9">
    <property type="entry name" value="NEUROGENIC LOCUS NOTCH HOMOLOG PROTEIN 1-RELATED"/>
    <property type="match status" value="1"/>
</dbReference>
<dbReference type="SUPFAM" id="SSF57196">
    <property type="entry name" value="EGF/Laminin"/>
    <property type="match status" value="2"/>
</dbReference>
<comment type="subcellular location">
    <subcellularLocation>
        <location evidence="1">Secreted</location>
    </subcellularLocation>
</comment>
<dbReference type="CDD" id="cd00033">
    <property type="entry name" value="CCP"/>
    <property type="match status" value="1"/>
</dbReference>
<dbReference type="FunFam" id="2.10.25.10:FF:000143">
    <property type="entry name" value="Protein crumbs 1"/>
    <property type="match status" value="1"/>
</dbReference>
<evidence type="ECO:0000256" key="11">
    <source>
        <dbReference type="PROSITE-ProRule" id="PRU00076"/>
    </source>
</evidence>
<evidence type="ECO:0000256" key="1">
    <source>
        <dbReference type="ARBA" id="ARBA00004613"/>
    </source>
</evidence>
<proteinExistence type="predicted"/>
<dbReference type="CDD" id="cd00054">
    <property type="entry name" value="EGF_CA"/>
    <property type="match status" value="1"/>
</dbReference>
<reference evidence="15" key="1">
    <citation type="submission" date="2025-08" db="UniProtKB">
        <authorList>
            <consortium name="Ensembl"/>
        </authorList>
    </citation>
    <scope>IDENTIFICATION</scope>
</reference>
<evidence type="ECO:0000259" key="13">
    <source>
        <dbReference type="PROSITE" id="PS50026"/>
    </source>
</evidence>
<dbReference type="GO" id="GO:0005576">
    <property type="term" value="C:extracellular region"/>
    <property type="evidence" value="ECO:0007669"/>
    <property type="project" value="UniProtKB-SubCell"/>
</dbReference>
<dbReference type="SUPFAM" id="SSF57535">
    <property type="entry name" value="Complement control module/SCR domain"/>
    <property type="match status" value="1"/>
</dbReference>
<dbReference type="Pfam" id="PF00084">
    <property type="entry name" value="Sushi"/>
    <property type="match status" value="1"/>
</dbReference>
<keyword evidence="16" id="KW-1185">Reference proteome</keyword>
<dbReference type="GO" id="GO:0007219">
    <property type="term" value="P:Notch signaling pathway"/>
    <property type="evidence" value="ECO:0007669"/>
    <property type="project" value="TreeGrafter"/>
</dbReference>
<dbReference type="InterPro" id="IPR001881">
    <property type="entry name" value="EGF-like_Ca-bd_dom"/>
</dbReference>
<evidence type="ECO:0000256" key="4">
    <source>
        <dbReference type="ARBA" id="ARBA00022659"/>
    </source>
</evidence>
<dbReference type="Gene3D" id="2.10.70.10">
    <property type="entry name" value="Complement Module, domain 1"/>
    <property type="match status" value="1"/>
</dbReference>
<evidence type="ECO:0000256" key="7">
    <source>
        <dbReference type="ARBA" id="ARBA00022837"/>
    </source>
</evidence>
<evidence type="ECO:0000256" key="9">
    <source>
        <dbReference type="ARBA" id="ARBA00023157"/>
    </source>
</evidence>
<keyword evidence="8" id="KW-0130">Cell adhesion</keyword>
<evidence type="ECO:0000313" key="16">
    <source>
        <dbReference type="Proteomes" id="UP000694541"/>
    </source>
</evidence>
<dbReference type="SMART" id="SM00032">
    <property type="entry name" value="CCP"/>
    <property type="match status" value="1"/>
</dbReference>
<dbReference type="Pfam" id="PF14670">
    <property type="entry name" value="FXa_inhibition"/>
    <property type="match status" value="1"/>
</dbReference>
<dbReference type="PROSITE" id="PS00022">
    <property type="entry name" value="EGF_1"/>
    <property type="match status" value="1"/>
</dbReference>
<dbReference type="Ensembl" id="ENSANIT00000017580.1">
    <property type="protein sequence ID" value="ENSANIP00000016996.1"/>
    <property type="gene ID" value="ENSANIG00000011562.1"/>
</dbReference>
<keyword evidence="2" id="KW-0964">Secreted</keyword>
<feature type="disulfide bond" evidence="11">
    <location>
        <begin position="155"/>
        <end position="164"/>
    </location>
</feature>
<reference evidence="15" key="2">
    <citation type="submission" date="2025-09" db="UniProtKB">
        <authorList>
            <consortium name="Ensembl"/>
        </authorList>
    </citation>
    <scope>IDENTIFICATION</scope>
</reference>
<dbReference type="FunFam" id="2.10.25.10:FF:000010">
    <property type="entry name" value="Pro-epidermal growth factor"/>
    <property type="match status" value="1"/>
</dbReference>
<dbReference type="GO" id="GO:0005112">
    <property type="term" value="F:Notch binding"/>
    <property type="evidence" value="ECO:0007669"/>
    <property type="project" value="TreeGrafter"/>
</dbReference>
<dbReference type="FunFam" id="2.10.70.10:FF:000064">
    <property type="entry name" value="Fibulin 7"/>
    <property type="match status" value="1"/>
</dbReference>
<sequence>QCPAAPLAFLLELGCPQPRASCLSRHQLLAAIRQMQQLLKGQETRFAEGLRVMKSRTCLNSDPPPRRALPASCPALQAPVDGRKFGTKYLVEHEVHFTCDPGFQLLGSSTRTCQANGSWTGQEPHCAGTISECSSSPCQNGGTCLEGLNQYKCLCPQQWTGATCQYQVGDPPPPGPILCEVYKREGGPRLCAHACVNLPGSYRCACPGGYVLLGDGKSCEGEEGLERHRLTAFSQLAQLLF</sequence>
<dbReference type="GO" id="GO:0007155">
    <property type="term" value="P:cell adhesion"/>
    <property type="evidence" value="ECO:0007669"/>
    <property type="project" value="UniProtKB-KW"/>
</dbReference>
<dbReference type="Pfam" id="PF00008">
    <property type="entry name" value="EGF"/>
    <property type="match status" value="1"/>
</dbReference>